<sequence>MTPFLGLKEKAGNLSIMTVLRLSPCVPYGTSYVSYDYAINASTHTSNQTTSSINPVFPWYL</sequence>
<accession>A0A382SJ17</accession>
<organism evidence="1">
    <name type="scientific">marine metagenome</name>
    <dbReference type="NCBI Taxonomy" id="408172"/>
    <lineage>
        <taxon>unclassified sequences</taxon>
        <taxon>metagenomes</taxon>
        <taxon>ecological metagenomes</taxon>
    </lineage>
</organism>
<dbReference type="AlphaFoldDB" id="A0A382SJ17"/>
<protein>
    <submittedName>
        <fullName evidence="1">Uncharacterized protein</fullName>
    </submittedName>
</protein>
<proteinExistence type="predicted"/>
<gene>
    <name evidence="1" type="ORF">METZ01_LOCUS362319</name>
</gene>
<reference evidence="1" key="1">
    <citation type="submission" date="2018-05" db="EMBL/GenBank/DDBJ databases">
        <authorList>
            <person name="Lanie J.A."/>
            <person name="Ng W.-L."/>
            <person name="Kazmierczak K.M."/>
            <person name="Andrzejewski T.M."/>
            <person name="Davidsen T.M."/>
            <person name="Wayne K.J."/>
            <person name="Tettelin H."/>
            <person name="Glass J.I."/>
            <person name="Rusch D."/>
            <person name="Podicherti R."/>
            <person name="Tsui H.-C.T."/>
            <person name="Winkler M.E."/>
        </authorList>
    </citation>
    <scope>NUCLEOTIDE SEQUENCE</scope>
</reference>
<name>A0A382SJ17_9ZZZZ</name>
<dbReference type="EMBL" id="UINC01129223">
    <property type="protein sequence ID" value="SVD09465.1"/>
    <property type="molecule type" value="Genomic_DNA"/>
</dbReference>
<evidence type="ECO:0000313" key="1">
    <source>
        <dbReference type="EMBL" id="SVD09465.1"/>
    </source>
</evidence>